<name>A0ABP7RIL5_9BACT</name>
<feature type="region of interest" description="Disordered" evidence="1">
    <location>
        <begin position="1"/>
        <end position="22"/>
    </location>
</feature>
<comment type="caution">
    <text evidence="2">The sequence shown here is derived from an EMBL/GenBank/DDBJ whole genome shotgun (WGS) entry which is preliminary data.</text>
</comment>
<dbReference type="EMBL" id="BAABDJ010000003">
    <property type="protein sequence ID" value="GAA3998023.1"/>
    <property type="molecule type" value="Genomic_DNA"/>
</dbReference>
<keyword evidence="3" id="KW-1185">Reference proteome</keyword>
<organism evidence="2 3">
    <name type="scientific">Hymenobacter fastidiosus</name>
    <dbReference type="NCBI Taxonomy" id="486264"/>
    <lineage>
        <taxon>Bacteria</taxon>
        <taxon>Pseudomonadati</taxon>
        <taxon>Bacteroidota</taxon>
        <taxon>Cytophagia</taxon>
        <taxon>Cytophagales</taxon>
        <taxon>Hymenobacteraceae</taxon>
        <taxon>Hymenobacter</taxon>
    </lineage>
</organism>
<dbReference type="Proteomes" id="UP001500567">
    <property type="component" value="Unassembled WGS sequence"/>
</dbReference>
<sequence length="119" mass="12561">MAKDKKKNSKKDKPSNDLMDNAAKSLRKFRKVTKHITKLSTAQKVVGGMALLAAGLTYLAKKQADADGAATLKPDADAAEVDLATLAGEGEGNADYATDWVGAESGGGMAESRKSKRHR</sequence>
<reference evidence="3" key="1">
    <citation type="journal article" date="2019" name="Int. J. Syst. Evol. Microbiol.">
        <title>The Global Catalogue of Microorganisms (GCM) 10K type strain sequencing project: providing services to taxonomists for standard genome sequencing and annotation.</title>
        <authorList>
            <consortium name="The Broad Institute Genomics Platform"/>
            <consortium name="The Broad Institute Genome Sequencing Center for Infectious Disease"/>
            <person name="Wu L."/>
            <person name="Ma J."/>
        </authorList>
    </citation>
    <scope>NUCLEOTIDE SEQUENCE [LARGE SCALE GENOMIC DNA]</scope>
    <source>
        <strain evidence="3">JCM 17224</strain>
    </source>
</reference>
<evidence type="ECO:0000313" key="2">
    <source>
        <dbReference type="EMBL" id="GAA3998023.1"/>
    </source>
</evidence>
<evidence type="ECO:0000256" key="1">
    <source>
        <dbReference type="SAM" id="MobiDB-lite"/>
    </source>
</evidence>
<feature type="region of interest" description="Disordered" evidence="1">
    <location>
        <begin position="92"/>
        <end position="119"/>
    </location>
</feature>
<feature type="compositionally biased region" description="Basic residues" evidence="1">
    <location>
        <begin position="1"/>
        <end position="10"/>
    </location>
</feature>
<proteinExistence type="predicted"/>
<gene>
    <name evidence="2" type="ORF">GCM10022408_05940</name>
</gene>
<protein>
    <submittedName>
        <fullName evidence="2">Uncharacterized protein</fullName>
    </submittedName>
</protein>
<dbReference type="RefSeq" id="WP_345070892.1">
    <property type="nucleotide sequence ID" value="NZ_BAABDJ010000003.1"/>
</dbReference>
<accession>A0ABP7RIL5</accession>
<evidence type="ECO:0000313" key="3">
    <source>
        <dbReference type="Proteomes" id="UP001500567"/>
    </source>
</evidence>